<dbReference type="AlphaFoldDB" id="A0A7W8L8V5"/>
<feature type="compositionally biased region" description="Low complexity" evidence="2">
    <location>
        <begin position="286"/>
        <end position="295"/>
    </location>
</feature>
<evidence type="ECO:0000256" key="2">
    <source>
        <dbReference type="SAM" id="MobiDB-lite"/>
    </source>
</evidence>
<organism evidence="4 5">
    <name type="scientific">Paraburkholderia youngii</name>
    <dbReference type="NCBI Taxonomy" id="2782701"/>
    <lineage>
        <taxon>Bacteria</taxon>
        <taxon>Pseudomonadati</taxon>
        <taxon>Pseudomonadota</taxon>
        <taxon>Betaproteobacteria</taxon>
        <taxon>Burkholderiales</taxon>
        <taxon>Burkholderiaceae</taxon>
        <taxon>Paraburkholderia</taxon>
    </lineage>
</organism>
<feature type="compositionally biased region" description="Low complexity" evidence="2">
    <location>
        <begin position="303"/>
        <end position="317"/>
    </location>
</feature>
<feature type="coiled-coil region" evidence="1">
    <location>
        <begin position="223"/>
        <end position="250"/>
    </location>
</feature>
<evidence type="ECO:0000259" key="3">
    <source>
        <dbReference type="Pfam" id="PF11740"/>
    </source>
</evidence>
<accession>A0A7W8L8V5</accession>
<dbReference type="RefSeq" id="WP_184227291.1">
    <property type="nucleotide sequence ID" value="NZ_JACHDE010000009.1"/>
</dbReference>
<evidence type="ECO:0000313" key="5">
    <source>
        <dbReference type="Proteomes" id="UP000592820"/>
    </source>
</evidence>
<dbReference type="Proteomes" id="UP000592820">
    <property type="component" value="Unassembled WGS sequence"/>
</dbReference>
<evidence type="ECO:0000256" key="1">
    <source>
        <dbReference type="SAM" id="Coils"/>
    </source>
</evidence>
<feature type="domain" description="KfrA N-terminal DNA-binding" evidence="3">
    <location>
        <begin position="9"/>
        <end position="134"/>
    </location>
</feature>
<dbReference type="EMBL" id="JACHDE010000009">
    <property type="protein sequence ID" value="MBB5402665.1"/>
    <property type="molecule type" value="Genomic_DNA"/>
</dbReference>
<keyword evidence="1" id="KW-0175">Coiled coil</keyword>
<name>A0A7W8L8V5_9BURK</name>
<reference evidence="4 5" key="1">
    <citation type="submission" date="2020-08" db="EMBL/GenBank/DDBJ databases">
        <title>Genomic Encyclopedia of Type Strains, Phase IV (KMG-V): Genome sequencing to study the core and pangenomes of soil and plant-associated prokaryotes.</title>
        <authorList>
            <person name="Whitman W."/>
        </authorList>
    </citation>
    <scope>NUCLEOTIDE SEQUENCE [LARGE SCALE GENOMIC DNA]</scope>
    <source>
        <strain evidence="4 5">JPY162</strain>
    </source>
</reference>
<comment type="caution">
    <text evidence="4">The sequence shown here is derived from an EMBL/GenBank/DDBJ whole genome shotgun (WGS) entry which is preliminary data.</text>
</comment>
<sequence length="317" mass="33984">MSRPAAVTADAIRATVLALLAEAGDPAPASDARFRRIVSVRKLRARLGAGDPATLSRHLNAIEAELVHAGLTGFAIPDVPPGIATQMRALWEAAVVTQLDDVVQLRQQAEAVKAAADAARHEAELRTELLRTELADLHAQLAARDEELLGLRLESRALQERTRLQESASAELQSQLATAGEAAAEAASTHAGELAAERMRYDGLSRQLLRETAHQRETFQTERVRLEGELARAGERLAALEALRERLLAELGEERNGRQHAAAEAAALATLVEQQRQTLALVGTATAKQQAAGGRRSARRATRTTTAAASTSPRTAR</sequence>
<protein>
    <submittedName>
        <fullName evidence="4">Chromosome segregation ATPase</fullName>
    </submittedName>
</protein>
<feature type="region of interest" description="Disordered" evidence="2">
    <location>
        <begin position="286"/>
        <end position="317"/>
    </location>
</feature>
<evidence type="ECO:0000313" key="4">
    <source>
        <dbReference type="EMBL" id="MBB5402665.1"/>
    </source>
</evidence>
<dbReference type="Pfam" id="PF11740">
    <property type="entry name" value="KfrA_N"/>
    <property type="match status" value="1"/>
</dbReference>
<proteinExistence type="predicted"/>
<dbReference type="InterPro" id="IPR021104">
    <property type="entry name" value="KfrA_DNA-bd_N"/>
</dbReference>
<gene>
    <name evidence="4" type="ORF">HDG41_004751</name>
</gene>